<dbReference type="KEGG" id="cmav:ABHF33_03935"/>
<dbReference type="RefSeq" id="WP_348945742.1">
    <property type="nucleotide sequence ID" value="NZ_CP157355.1"/>
</dbReference>
<protein>
    <submittedName>
        <fullName evidence="1">Uncharacterized protein</fullName>
    </submittedName>
</protein>
<sequence length="223" mass="25352">MKAEVLNQVGQDVVDALEAKKLLDTIVVRIDGITALLAEELGVTADEAFFRVEQLNRLTREIEENRLAALNDAVVMARLKTISKEIGLIINSTTALFRLCADMYSAMQKLVDHDYSKENLDFAKRVVERIKLKDYVSAKSRANRKKGSEKGRAEKNKERLVVKSFLEKRPDLVDKPKSFKSRAIIIAYNNGDFTAPTDGLDKRFKERDGDSLSRFEYLERLIP</sequence>
<organism evidence="1">
    <name type="scientific">Chitinibacter mangrovi</name>
    <dbReference type="NCBI Taxonomy" id="3153927"/>
    <lineage>
        <taxon>Bacteria</taxon>
        <taxon>Pseudomonadati</taxon>
        <taxon>Pseudomonadota</taxon>
        <taxon>Betaproteobacteria</taxon>
        <taxon>Neisseriales</taxon>
        <taxon>Chitinibacteraceae</taxon>
        <taxon>Chitinibacter</taxon>
    </lineage>
</organism>
<proteinExistence type="predicted"/>
<gene>
    <name evidence="1" type="ORF">ABHF33_03935</name>
</gene>
<accession>A0AAU7F9R7</accession>
<dbReference type="AlphaFoldDB" id="A0AAU7F9R7"/>
<name>A0AAU7F9R7_9NEIS</name>
<reference evidence="1" key="1">
    <citation type="submission" date="2024-05" db="EMBL/GenBank/DDBJ databases">
        <authorList>
            <person name="Yang L."/>
            <person name="Pan L."/>
        </authorList>
    </citation>
    <scope>NUCLEOTIDE SEQUENCE</scope>
    <source>
        <strain evidence="1">FCG-7</strain>
    </source>
</reference>
<evidence type="ECO:0000313" key="1">
    <source>
        <dbReference type="EMBL" id="XBM01445.1"/>
    </source>
</evidence>
<dbReference type="EMBL" id="CP157355">
    <property type="protein sequence ID" value="XBM01445.1"/>
    <property type="molecule type" value="Genomic_DNA"/>
</dbReference>